<reference evidence="7 8" key="1">
    <citation type="submission" date="2012-09" db="EMBL/GenBank/DDBJ databases">
        <title>Draft Genome Sequences of 6 Strains from Genus Thauera.</title>
        <authorList>
            <person name="Liu B."/>
            <person name="Shapleigh J.P."/>
            <person name="Frostegard A.H."/>
        </authorList>
    </citation>
    <scope>NUCLEOTIDE SEQUENCE [LARGE SCALE GENOMIC DNA]</scope>
    <source>
        <strain evidence="7 8">B4P</strain>
    </source>
</reference>
<proteinExistence type="inferred from homology"/>
<dbReference type="EMBL" id="AMXF01000088">
    <property type="protein sequence ID" value="ENO96697.1"/>
    <property type="molecule type" value="Genomic_DNA"/>
</dbReference>
<dbReference type="InterPro" id="IPR051202">
    <property type="entry name" value="Peptidase_C40"/>
</dbReference>
<keyword evidence="4" id="KW-0788">Thiol protease</keyword>
<evidence type="ECO:0000256" key="1">
    <source>
        <dbReference type="ARBA" id="ARBA00007074"/>
    </source>
</evidence>
<dbReference type="PANTHER" id="PTHR47053">
    <property type="entry name" value="MUREIN DD-ENDOPEPTIDASE MEPH-RELATED"/>
    <property type="match status" value="1"/>
</dbReference>
<evidence type="ECO:0000256" key="5">
    <source>
        <dbReference type="SAM" id="SignalP"/>
    </source>
</evidence>
<comment type="similarity">
    <text evidence="1">Belongs to the peptidase C40 family.</text>
</comment>
<dbReference type="AlphaFoldDB" id="N6ZQ94"/>
<feature type="signal peptide" evidence="5">
    <location>
        <begin position="1"/>
        <end position="22"/>
    </location>
</feature>
<dbReference type="RefSeq" id="WP_004364579.1">
    <property type="nucleotide sequence ID" value="NZ_AMXF01000088.1"/>
</dbReference>
<sequence length="183" mass="19811">MFFRPPLLTLLAALALAHPVQAAEPVAVPIERADKTPSTFDEYTSAAEQLVDEALSYLGIRYRFGGTSPATGFDCSGLVLNVFRNAVGLDLPRTASEMASLGDKIGKHDLKPGDLVFFNTMRRTFSHVGIYLGDGKFVHAPSSGGKVRVENISTAYWAKRFNGARRLVDDDSFGLSAQVMGAR</sequence>
<dbReference type="GO" id="GO:0008234">
    <property type="term" value="F:cysteine-type peptidase activity"/>
    <property type="evidence" value="ECO:0007669"/>
    <property type="project" value="UniProtKB-KW"/>
</dbReference>
<feature type="domain" description="NlpC/P60" evidence="6">
    <location>
        <begin position="44"/>
        <end position="168"/>
    </location>
</feature>
<evidence type="ECO:0000313" key="7">
    <source>
        <dbReference type="EMBL" id="ENO96697.1"/>
    </source>
</evidence>
<accession>N6ZQ94</accession>
<dbReference type="SUPFAM" id="SSF54001">
    <property type="entry name" value="Cysteine proteinases"/>
    <property type="match status" value="1"/>
</dbReference>
<keyword evidence="2" id="KW-0645">Protease</keyword>
<gene>
    <name evidence="7" type="ORF">C667_12608</name>
</gene>
<evidence type="ECO:0000313" key="8">
    <source>
        <dbReference type="Proteomes" id="UP000013047"/>
    </source>
</evidence>
<dbReference type="Proteomes" id="UP000013047">
    <property type="component" value="Unassembled WGS sequence"/>
</dbReference>
<keyword evidence="8" id="KW-1185">Reference proteome</keyword>
<name>N6ZQ94_9RHOO</name>
<dbReference type="InterPro" id="IPR000064">
    <property type="entry name" value="NLP_P60_dom"/>
</dbReference>
<dbReference type="Pfam" id="PF00877">
    <property type="entry name" value="NLPC_P60"/>
    <property type="match status" value="1"/>
</dbReference>
<comment type="caution">
    <text evidence="7">The sequence shown here is derived from an EMBL/GenBank/DDBJ whole genome shotgun (WGS) entry which is preliminary data.</text>
</comment>
<evidence type="ECO:0000256" key="4">
    <source>
        <dbReference type="ARBA" id="ARBA00022807"/>
    </source>
</evidence>
<protein>
    <submittedName>
        <fullName evidence="7">NLP/P60 protein</fullName>
    </submittedName>
</protein>
<dbReference type="PANTHER" id="PTHR47053:SF1">
    <property type="entry name" value="MUREIN DD-ENDOPEPTIDASE MEPH-RELATED"/>
    <property type="match status" value="1"/>
</dbReference>
<dbReference type="Gene3D" id="3.90.1720.10">
    <property type="entry name" value="endopeptidase domain like (from Nostoc punctiforme)"/>
    <property type="match status" value="1"/>
</dbReference>
<dbReference type="OrthoDB" id="9807055at2"/>
<dbReference type="PROSITE" id="PS51935">
    <property type="entry name" value="NLPC_P60"/>
    <property type="match status" value="1"/>
</dbReference>
<keyword evidence="5" id="KW-0732">Signal</keyword>
<evidence type="ECO:0000256" key="2">
    <source>
        <dbReference type="ARBA" id="ARBA00022670"/>
    </source>
</evidence>
<evidence type="ECO:0000259" key="6">
    <source>
        <dbReference type="PROSITE" id="PS51935"/>
    </source>
</evidence>
<keyword evidence="3" id="KW-0378">Hydrolase</keyword>
<organism evidence="7 8">
    <name type="scientific">Thauera phenylacetica B4P</name>
    <dbReference type="NCBI Taxonomy" id="1234382"/>
    <lineage>
        <taxon>Bacteria</taxon>
        <taxon>Pseudomonadati</taxon>
        <taxon>Pseudomonadota</taxon>
        <taxon>Betaproteobacteria</taxon>
        <taxon>Rhodocyclales</taxon>
        <taxon>Zoogloeaceae</taxon>
        <taxon>Thauera</taxon>
    </lineage>
</organism>
<feature type="chain" id="PRO_5004129568" evidence="5">
    <location>
        <begin position="23"/>
        <end position="183"/>
    </location>
</feature>
<dbReference type="InterPro" id="IPR038765">
    <property type="entry name" value="Papain-like_cys_pep_sf"/>
</dbReference>
<dbReference type="GO" id="GO:0006508">
    <property type="term" value="P:proteolysis"/>
    <property type="evidence" value="ECO:0007669"/>
    <property type="project" value="UniProtKB-KW"/>
</dbReference>
<evidence type="ECO:0000256" key="3">
    <source>
        <dbReference type="ARBA" id="ARBA00022801"/>
    </source>
</evidence>